<evidence type="ECO:0000256" key="1">
    <source>
        <dbReference type="SAM" id="MobiDB-lite"/>
    </source>
</evidence>
<proteinExistence type="predicted"/>
<evidence type="ECO:0000313" key="3">
    <source>
        <dbReference type="Proteomes" id="UP000028725"/>
    </source>
</evidence>
<dbReference type="EMBL" id="JMCB01000012">
    <property type="protein sequence ID" value="KFE65349.1"/>
    <property type="molecule type" value="Genomic_DNA"/>
</dbReference>
<evidence type="ECO:0000313" key="2">
    <source>
        <dbReference type="EMBL" id="KFE65349.1"/>
    </source>
</evidence>
<organism evidence="2 3">
    <name type="scientific">Hyalangium minutum</name>
    <dbReference type="NCBI Taxonomy" id="394096"/>
    <lineage>
        <taxon>Bacteria</taxon>
        <taxon>Pseudomonadati</taxon>
        <taxon>Myxococcota</taxon>
        <taxon>Myxococcia</taxon>
        <taxon>Myxococcales</taxon>
        <taxon>Cystobacterineae</taxon>
        <taxon>Archangiaceae</taxon>
        <taxon>Hyalangium</taxon>
    </lineage>
</organism>
<sequence length="305" mass="32484">MLEGVEHVLLPSEEPHPPRLRLADRGLAPQPRVEGVRVGPDFWGQQVGPFTHERECLGFIAQRLYRRGVSAARAMDPARATLVDVKVPIGILFARCGAREMKGRLSIVAKVRLFGAAPGLDNAVQDLGAGSRQAGIAPLDCCLDQELRAVRGGAQRAWEIARAGRLTRGAVRTEGLIRGPGGHRIRHLSEAVVLAHAAARCQTSTQRGPSRIEVQARAGRTGRGVAEVGRVLWVTSRPVGAEGLTVLPRGIDSSVGGGATVRSRIRYRGTGIGPSVRVIVRATHDGKKSSNAEEGHDVAHESLGS</sequence>
<reference evidence="2 3" key="1">
    <citation type="submission" date="2014-04" db="EMBL/GenBank/DDBJ databases">
        <title>Genome assembly of Hyalangium minutum DSM 14724.</title>
        <authorList>
            <person name="Sharma G."/>
            <person name="Subramanian S."/>
        </authorList>
    </citation>
    <scope>NUCLEOTIDE SEQUENCE [LARGE SCALE GENOMIC DNA]</scope>
    <source>
        <strain evidence="2 3">DSM 14724</strain>
    </source>
</reference>
<comment type="caution">
    <text evidence="2">The sequence shown here is derived from an EMBL/GenBank/DDBJ whole genome shotgun (WGS) entry which is preliminary data.</text>
</comment>
<accession>A0A085WCD6</accession>
<dbReference type="AlphaFoldDB" id="A0A085WCD6"/>
<dbReference type="Proteomes" id="UP000028725">
    <property type="component" value="Unassembled WGS sequence"/>
</dbReference>
<name>A0A085WCD6_9BACT</name>
<dbReference type="STRING" id="394096.DB31_1465"/>
<keyword evidence="3" id="KW-1185">Reference proteome</keyword>
<gene>
    <name evidence="2" type="ORF">DB31_1465</name>
</gene>
<feature type="region of interest" description="Disordered" evidence="1">
    <location>
        <begin position="284"/>
        <end position="305"/>
    </location>
</feature>
<protein>
    <submittedName>
        <fullName evidence="2">Uncharacterized protein</fullName>
    </submittedName>
</protein>